<evidence type="ECO:0000313" key="4">
    <source>
        <dbReference type="Proteomes" id="UP000244128"/>
    </source>
</evidence>
<protein>
    <submittedName>
        <fullName evidence="2">Uncharacterized protein</fullName>
    </submittedName>
</protein>
<dbReference type="AlphaFoldDB" id="A0A1H8JAA0"/>
<dbReference type="STRING" id="42354.SAMN05216333_101147"/>
<dbReference type="OrthoDB" id="8548899at2"/>
<evidence type="ECO:0000313" key="3">
    <source>
        <dbReference type="Proteomes" id="UP000198814"/>
    </source>
</evidence>
<name>A0A1H8JAA0_9PROT</name>
<organism evidence="2 3">
    <name type="scientific">Nitrosomonas oligotropha</name>
    <dbReference type="NCBI Taxonomy" id="42354"/>
    <lineage>
        <taxon>Bacteria</taxon>
        <taxon>Pseudomonadati</taxon>
        <taxon>Pseudomonadota</taxon>
        <taxon>Betaproteobacteria</taxon>
        <taxon>Nitrosomonadales</taxon>
        <taxon>Nitrosomonadaceae</taxon>
        <taxon>Nitrosomonas</taxon>
    </lineage>
</organism>
<dbReference type="Proteomes" id="UP000198814">
    <property type="component" value="Unassembled WGS sequence"/>
</dbReference>
<evidence type="ECO:0000313" key="2">
    <source>
        <dbReference type="EMBL" id="SEN77702.1"/>
    </source>
</evidence>
<dbReference type="EMBL" id="QAOI01000006">
    <property type="protein sequence ID" value="PTQ77708.1"/>
    <property type="molecule type" value="Genomic_DNA"/>
</dbReference>
<accession>A0A1H8JAA0</accession>
<reference evidence="3" key="2">
    <citation type="submission" date="2016-10" db="EMBL/GenBank/DDBJ databases">
        <authorList>
            <person name="Varghese N."/>
            <person name="Submissions S."/>
        </authorList>
    </citation>
    <scope>NUCLEOTIDE SEQUENCE [LARGE SCALE GENOMIC DNA]</scope>
    <source>
        <strain evidence="3">Nm76</strain>
    </source>
</reference>
<dbReference type="RefSeq" id="WP_090315005.1">
    <property type="nucleotide sequence ID" value="NZ_FNOE01000001.1"/>
</dbReference>
<reference evidence="1 4" key="3">
    <citation type="submission" date="2018-04" db="EMBL/GenBank/DDBJ databases">
        <title>Active sludge and wastewater microbial communities from Klosterneuburg, Austria.</title>
        <authorList>
            <person name="Wagner M."/>
        </authorList>
    </citation>
    <scope>NUCLEOTIDE SEQUENCE [LARGE SCALE GENOMIC DNA]</scope>
    <source>
        <strain evidence="1 4">Nm49</strain>
    </source>
</reference>
<gene>
    <name evidence="1" type="ORF">C8R26_10654</name>
    <name evidence="2" type="ORF">SAMN05216333_101147</name>
</gene>
<sequence length="67" mass="7218">MSHEMSGSEKLKAECQTMASLTPEEISQIAGGLSGFGAVNFNTFPSWLIRGIPVDIYHVNNSISNGF</sequence>
<evidence type="ECO:0000313" key="1">
    <source>
        <dbReference type="EMBL" id="PTQ77708.1"/>
    </source>
</evidence>
<dbReference type="EMBL" id="FODO01000001">
    <property type="protein sequence ID" value="SEN77702.1"/>
    <property type="molecule type" value="Genomic_DNA"/>
</dbReference>
<reference evidence="2" key="1">
    <citation type="submission" date="2016-10" db="EMBL/GenBank/DDBJ databases">
        <authorList>
            <person name="de Groot N.N."/>
        </authorList>
    </citation>
    <scope>NUCLEOTIDE SEQUENCE [LARGE SCALE GENOMIC DNA]</scope>
    <source>
        <strain evidence="2">Nm76</strain>
    </source>
</reference>
<proteinExistence type="predicted"/>
<keyword evidence="3" id="KW-1185">Reference proteome</keyword>
<dbReference type="Proteomes" id="UP000244128">
    <property type="component" value="Unassembled WGS sequence"/>
</dbReference>